<dbReference type="AlphaFoldDB" id="A0A928X006"/>
<sequence length="396" mass="43372">MARVPQGLDVTSSTAGLKFFYKLGTMGTDLLGFPVDDVMSQTLKADIHTEYQQAFERCAVGSESLGLVHGIAKRMVALRSHYDAIEKATTVPWWFAGILHYKEWNFREPALFEKQVADVLIAKKYHQATIRTLAAYLWGFDLWNGFQDGSGTQSTWVWGRTNVLAQKSSEMGAAGILKHLQKQGLVTAVAPVAAKSAKPTAKAPAKKPAQKGKKLPVMYFSQRDNAAQAHRTCNTASCWMGALYMKTALWEECGEDQNADLNFYLPKVEAYGDTTDHGAQTHALSSLGVKSEWHTALSMNDVKKELDAGRPVVLGVLHKGPVSSPRGGGHMILAVGYDDTGMFIHDPYGDMDLVNGGYPGSTDGSYRHYSYKNLGARFEVEGPGSGWGRIFKGARK</sequence>
<evidence type="ECO:0000313" key="3">
    <source>
        <dbReference type="Proteomes" id="UP000615026"/>
    </source>
</evidence>
<keyword evidence="3" id="KW-1185">Reference proteome</keyword>
<reference evidence="2" key="1">
    <citation type="submission" date="2020-10" db="EMBL/GenBank/DDBJ databases">
        <authorList>
            <person name="Castelo-Branco R."/>
            <person name="Eusebio N."/>
            <person name="Adriana R."/>
            <person name="Vieira A."/>
            <person name="Brugerolle De Fraissinette N."/>
            <person name="Rezende De Castro R."/>
            <person name="Schneider M.P."/>
            <person name="Vasconcelos V."/>
            <person name="Leao P.N."/>
        </authorList>
    </citation>
    <scope>NUCLEOTIDE SEQUENCE</scope>
    <source>
        <strain evidence="2">LEGE 11479</strain>
    </source>
</reference>
<dbReference type="EMBL" id="JADEXP010000045">
    <property type="protein sequence ID" value="MBE9066504.1"/>
    <property type="molecule type" value="Genomic_DNA"/>
</dbReference>
<dbReference type="Pfam" id="PF13529">
    <property type="entry name" value="Peptidase_C39_2"/>
    <property type="match status" value="1"/>
</dbReference>
<evidence type="ECO:0000259" key="1">
    <source>
        <dbReference type="Pfam" id="PF13529"/>
    </source>
</evidence>
<dbReference type="RefSeq" id="WP_193992298.1">
    <property type="nucleotide sequence ID" value="NZ_JADEXP010000045.1"/>
</dbReference>
<organism evidence="2 3">
    <name type="scientific">Leptolyngbya cf. ectocarpi LEGE 11479</name>
    <dbReference type="NCBI Taxonomy" id="1828722"/>
    <lineage>
        <taxon>Bacteria</taxon>
        <taxon>Bacillati</taxon>
        <taxon>Cyanobacteriota</taxon>
        <taxon>Cyanophyceae</taxon>
        <taxon>Leptolyngbyales</taxon>
        <taxon>Leptolyngbyaceae</taxon>
        <taxon>Leptolyngbya group</taxon>
        <taxon>Leptolyngbya</taxon>
    </lineage>
</organism>
<dbReference type="InterPro" id="IPR039564">
    <property type="entry name" value="Peptidase_C39-like"/>
</dbReference>
<accession>A0A928X006</accession>
<evidence type="ECO:0000313" key="2">
    <source>
        <dbReference type="EMBL" id="MBE9066504.1"/>
    </source>
</evidence>
<name>A0A928X006_LEPEC</name>
<gene>
    <name evidence="2" type="ORF">IQ260_07545</name>
</gene>
<protein>
    <submittedName>
        <fullName evidence="2">C39 family peptidase</fullName>
    </submittedName>
</protein>
<dbReference type="Proteomes" id="UP000615026">
    <property type="component" value="Unassembled WGS sequence"/>
</dbReference>
<dbReference type="Gene3D" id="3.90.70.10">
    <property type="entry name" value="Cysteine proteinases"/>
    <property type="match status" value="1"/>
</dbReference>
<feature type="domain" description="Peptidase C39-like" evidence="1">
    <location>
        <begin position="216"/>
        <end position="348"/>
    </location>
</feature>
<comment type="caution">
    <text evidence="2">The sequence shown here is derived from an EMBL/GenBank/DDBJ whole genome shotgun (WGS) entry which is preliminary data.</text>
</comment>
<proteinExistence type="predicted"/>